<name>A0ABD4E042_9BURK</name>
<evidence type="ECO:0000256" key="2">
    <source>
        <dbReference type="SAM" id="MobiDB-lite"/>
    </source>
</evidence>
<dbReference type="InterPro" id="IPR036388">
    <property type="entry name" value="WH-like_DNA-bd_sf"/>
</dbReference>
<gene>
    <name evidence="4" type="ORF">WJ68_16355</name>
</gene>
<dbReference type="InterPro" id="IPR036390">
    <property type="entry name" value="WH_DNA-bd_sf"/>
</dbReference>
<dbReference type="Pfam" id="PF01051">
    <property type="entry name" value="Rep3_N"/>
    <property type="match status" value="1"/>
</dbReference>
<dbReference type="InterPro" id="IPR000525">
    <property type="entry name" value="Initiator_Rep_WH1"/>
</dbReference>
<dbReference type="EMBL" id="LPAD01000071">
    <property type="protein sequence ID" value="KVN83483.1"/>
    <property type="molecule type" value="Genomic_DNA"/>
</dbReference>
<comment type="caution">
    <text evidence="4">The sequence shown here is derived from an EMBL/GenBank/DDBJ whole genome shotgun (WGS) entry which is preliminary data.</text>
</comment>
<dbReference type="AlphaFoldDB" id="A0ABD4E042"/>
<evidence type="ECO:0000313" key="5">
    <source>
        <dbReference type="Proteomes" id="UP000057910"/>
    </source>
</evidence>
<feature type="region of interest" description="Disordered" evidence="2">
    <location>
        <begin position="324"/>
        <end position="354"/>
    </location>
</feature>
<feature type="domain" description="Initiator Rep protein WH1" evidence="3">
    <location>
        <begin position="33"/>
        <end position="173"/>
    </location>
</feature>
<dbReference type="RefSeq" id="WP_060040359.1">
    <property type="nucleotide sequence ID" value="NZ_LPAD01000071.1"/>
</dbReference>
<accession>A0ABD4E042</accession>
<proteinExistence type="inferred from homology"/>
<dbReference type="Gene3D" id="1.10.10.10">
    <property type="entry name" value="Winged helix-like DNA-binding domain superfamily/Winged helix DNA-binding domain"/>
    <property type="match status" value="2"/>
</dbReference>
<dbReference type="Pfam" id="PF21205">
    <property type="entry name" value="Rep3_C"/>
    <property type="match status" value="1"/>
</dbReference>
<comment type="similarity">
    <text evidence="1">Belongs to the initiator RepB protein family.</text>
</comment>
<evidence type="ECO:0000256" key="1">
    <source>
        <dbReference type="ARBA" id="ARBA00038283"/>
    </source>
</evidence>
<dbReference type="SUPFAM" id="SSF46785">
    <property type="entry name" value="Winged helix' DNA-binding domain"/>
    <property type="match status" value="2"/>
</dbReference>
<organism evidence="4 5">
    <name type="scientific">Burkholderia ubonensis</name>
    <dbReference type="NCBI Taxonomy" id="101571"/>
    <lineage>
        <taxon>Bacteria</taxon>
        <taxon>Pseudomonadati</taxon>
        <taxon>Pseudomonadota</taxon>
        <taxon>Betaproteobacteria</taxon>
        <taxon>Burkholderiales</taxon>
        <taxon>Burkholderiaceae</taxon>
        <taxon>Burkholderia</taxon>
        <taxon>Burkholderia cepacia complex</taxon>
    </lineage>
</organism>
<evidence type="ECO:0000313" key="4">
    <source>
        <dbReference type="EMBL" id="KVN83483.1"/>
    </source>
</evidence>
<dbReference type="Proteomes" id="UP000057910">
    <property type="component" value="Unassembled WGS sequence"/>
</dbReference>
<evidence type="ECO:0000259" key="3">
    <source>
        <dbReference type="Pfam" id="PF01051"/>
    </source>
</evidence>
<sequence length="415" mass="46172">MGRVKRAEKLAIEILPAEARAAELAKLDERELRKHVATIHVSGNLSLVERKIVNVLLLHAYDDLLTKREHTMSVKFLCEAIGWEGSNDHKKLAQAAENIMHNVVTLNMFADGKQDWKKTPLVSSIGVSNGRVVYAYIEWLAERLASPEVFAAIDIKIQRRFKSGYALALYENCLRYRSVGQTRYASVDTWRDLLGATGKMYEQYRHFSNFVLQKAINEVNAVSDIDVELRIKKVGRKVTELQFGVTEKAQAELPFEVDPKEALLREQLTSIGFGESSIKGILAKNMPRAALAVKVTLEREAAGKITGSPAGYFMSVFESDSPLDLPERKTRKAAKPPALPSDDEVKADKQAATTRGAWGKLTDAEKEAITAEFIAETGAATRVGEKYEFSNIKEKASWTGYRGKRAAEVLASRKA</sequence>
<reference evidence="4 5" key="1">
    <citation type="submission" date="2015-11" db="EMBL/GenBank/DDBJ databases">
        <title>Expanding the genomic diversity of Burkholderia species for the development of highly accurate diagnostics.</title>
        <authorList>
            <person name="Sahl J."/>
            <person name="Keim P."/>
            <person name="Wagner D."/>
        </authorList>
    </citation>
    <scope>NUCLEOTIDE SEQUENCE [LARGE SCALE GENOMIC DNA]</scope>
    <source>
        <strain evidence="4 5">MSMB1585WGS</strain>
    </source>
</reference>
<protein>
    <recommendedName>
        <fullName evidence="3">Initiator Rep protein WH1 domain-containing protein</fullName>
    </recommendedName>
</protein>